<dbReference type="AlphaFoldDB" id="A0AAX4H8C9"/>
<dbReference type="InterPro" id="IPR052415">
    <property type="entry name" value="Diphthine_MTase"/>
</dbReference>
<keyword evidence="2" id="KW-0677">Repeat</keyword>
<dbReference type="EMBL" id="CP138895">
    <property type="protein sequence ID" value="WPK24836.1"/>
    <property type="molecule type" value="Genomic_DNA"/>
</dbReference>
<dbReference type="SUPFAM" id="SSF50978">
    <property type="entry name" value="WD40 repeat-like"/>
    <property type="match status" value="1"/>
</dbReference>
<proteinExistence type="predicted"/>
<organism evidence="4 5">
    <name type="scientific">Australozyma saopauloensis</name>
    <dbReference type="NCBI Taxonomy" id="291208"/>
    <lineage>
        <taxon>Eukaryota</taxon>
        <taxon>Fungi</taxon>
        <taxon>Dikarya</taxon>
        <taxon>Ascomycota</taxon>
        <taxon>Saccharomycotina</taxon>
        <taxon>Pichiomycetes</taxon>
        <taxon>Metschnikowiaceae</taxon>
        <taxon>Australozyma</taxon>
    </lineage>
</organism>
<comment type="pathway">
    <text evidence="3">Protein modification.</text>
</comment>
<evidence type="ECO:0000313" key="5">
    <source>
        <dbReference type="Proteomes" id="UP001338582"/>
    </source>
</evidence>
<name>A0AAX4H8C9_9ASCO</name>
<sequence>MSIAQDLISKMETAKRLAVTESKLPPCCLQIHPANTSVVYLGTYKLEKPSGLRHGSIETYDIVDGQFTLRSETKTELAILDLKFNPSDQRCLVLAHSTGIVKIWDVSADTYDLTLKQEYSITENDILVTSVFFNPLNCNELLCTLTSGEALILDLTKGDYETFDATHDLECWTGGFGQIGPCGNIVFTGGDDSKLIAHDSRTKEKVWATNHRHHDAGVVLILCPNESWLNFRPNDLWTGSYDDCLRIFDVRHLDGDDGPYLYQSLLPTETYKQNLGGGVWRLIPSPDSDMVLACCMYDGARIIKPGTSSFECVRYFKGDHESMCYGGDWKDPSSVITCSFYDNIIQQWLPTQTQ</sequence>
<evidence type="ECO:0000256" key="2">
    <source>
        <dbReference type="ARBA" id="ARBA00022737"/>
    </source>
</evidence>
<evidence type="ECO:0008006" key="6">
    <source>
        <dbReference type="Google" id="ProtNLM"/>
    </source>
</evidence>
<dbReference type="Gene3D" id="2.130.10.10">
    <property type="entry name" value="YVTN repeat-like/Quinoprotein amine dehydrogenase"/>
    <property type="match status" value="1"/>
</dbReference>
<dbReference type="GO" id="GO:0005737">
    <property type="term" value="C:cytoplasm"/>
    <property type="evidence" value="ECO:0007669"/>
    <property type="project" value="TreeGrafter"/>
</dbReference>
<accession>A0AAX4H8C9</accession>
<evidence type="ECO:0000256" key="3">
    <source>
        <dbReference type="ARBA" id="ARBA00043952"/>
    </source>
</evidence>
<dbReference type="PANTHER" id="PTHR46042:SF1">
    <property type="entry name" value="DIPHTHINE METHYLTRANSFERASE"/>
    <property type="match status" value="1"/>
</dbReference>
<keyword evidence="1" id="KW-0853">WD repeat</keyword>
<dbReference type="Proteomes" id="UP001338582">
    <property type="component" value="Chromosome 2"/>
</dbReference>
<gene>
    <name evidence="4" type="ORF">PUMCH_002128</name>
</gene>
<dbReference type="PANTHER" id="PTHR46042">
    <property type="entry name" value="DIPHTHINE METHYLTRANSFERASE"/>
    <property type="match status" value="1"/>
</dbReference>
<dbReference type="InterPro" id="IPR015943">
    <property type="entry name" value="WD40/YVTN_repeat-like_dom_sf"/>
</dbReference>
<dbReference type="InterPro" id="IPR036322">
    <property type="entry name" value="WD40_repeat_dom_sf"/>
</dbReference>
<protein>
    <recommendedName>
        <fullName evidence="6">Diphthine methyltransferase</fullName>
    </recommendedName>
</protein>
<keyword evidence="5" id="KW-1185">Reference proteome</keyword>
<dbReference type="GO" id="GO:0017183">
    <property type="term" value="P:protein histidyl modification to diphthamide"/>
    <property type="evidence" value="ECO:0007669"/>
    <property type="project" value="TreeGrafter"/>
</dbReference>
<evidence type="ECO:0000313" key="4">
    <source>
        <dbReference type="EMBL" id="WPK24836.1"/>
    </source>
</evidence>
<dbReference type="KEGG" id="asau:88173193"/>
<dbReference type="RefSeq" id="XP_062877219.1">
    <property type="nucleotide sequence ID" value="XM_063021149.1"/>
</dbReference>
<dbReference type="GeneID" id="88173193"/>
<dbReference type="GO" id="GO:0061685">
    <property type="term" value="F:diphthine methylesterase activity"/>
    <property type="evidence" value="ECO:0007669"/>
    <property type="project" value="TreeGrafter"/>
</dbReference>
<evidence type="ECO:0000256" key="1">
    <source>
        <dbReference type="ARBA" id="ARBA00022574"/>
    </source>
</evidence>
<reference evidence="4 5" key="1">
    <citation type="submission" date="2023-10" db="EMBL/GenBank/DDBJ databases">
        <title>Draft Genome Sequence of Candida saopaulonensis from a very Premature Infant with Sepsis.</title>
        <authorList>
            <person name="Ning Y."/>
            <person name="Dai R."/>
            <person name="Xiao M."/>
            <person name="Xu Y."/>
            <person name="Yan Q."/>
            <person name="Zhang L."/>
        </authorList>
    </citation>
    <scope>NUCLEOTIDE SEQUENCE [LARGE SCALE GENOMIC DNA]</scope>
    <source>
        <strain evidence="4 5">19XY460</strain>
    </source>
</reference>